<protein>
    <submittedName>
        <fullName evidence="2">Histidine kinase</fullName>
    </submittedName>
</protein>
<dbReference type="Gene3D" id="4.10.410.40">
    <property type="match status" value="1"/>
</dbReference>
<keyword evidence="2" id="KW-0418">Kinase</keyword>
<keyword evidence="2" id="KW-0808">Transferase</keyword>
<dbReference type="GO" id="GO:0016301">
    <property type="term" value="F:kinase activity"/>
    <property type="evidence" value="ECO:0007669"/>
    <property type="project" value="UniProtKB-KW"/>
</dbReference>
<dbReference type="Pfam" id="PF16461">
    <property type="entry name" value="Phage_TTP_12"/>
    <property type="match status" value="1"/>
</dbReference>
<gene>
    <name evidence="2" type="ORF">D7M11_01945</name>
</gene>
<dbReference type="EMBL" id="RBAH01000001">
    <property type="protein sequence ID" value="RKN86743.1"/>
    <property type="molecule type" value="Genomic_DNA"/>
</dbReference>
<dbReference type="AlphaFoldDB" id="A0A3B0CMX2"/>
<proteinExistence type="predicted"/>
<dbReference type="OrthoDB" id="4206561at2"/>
<keyword evidence="3" id="KW-1185">Reference proteome</keyword>
<dbReference type="NCBIfam" id="NF047353">
    <property type="entry name" value="tube_lmo2291"/>
    <property type="match status" value="1"/>
</dbReference>
<reference evidence="2 3" key="1">
    <citation type="journal article" date="2007" name="Int. J. Syst. Evol. Microbiol.">
        <title>Paenibacillus ginsengarvi sp. nov., isolated from soil from ginseng cultivation.</title>
        <authorList>
            <person name="Yoon M.H."/>
            <person name="Ten L.N."/>
            <person name="Im W.T."/>
        </authorList>
    </citation>
    <scope>NUCLEOTIDE SEQUENCE [LARGE SCALE GENOMIC DNA]</scope>
    <source>
        <strain evidence="2 3">KCTC 13059</strain>
    </source>
</reference>
<name>A0A3B0CMX2_9BACL</name>
<sequence>MTKAAKRSVGTKIKIGLNAIGDLSSIGSPSITQEEIDVTTLDSEGGYREFIGGFKDAGEVALSGFFVPGDLGQAAVYAALESGDVQDFEIIYPAALGATWTFPGIVTAYNVTTDLEEAIGFEATIRVAGKPTLNLSPSAGLSALSLTGTGGTLSPSFTTGGYSYTYGGVTAASVTVTATAANHSLKLYVDGAFRQNLTSGTASTALPLTTTAAKKLTIIAQEEGKSSVVYEVVVVKTS</sequence>
<evidence type="ECO:0000313" key="3">
    <source>
        <dbReference type="Proteomes" id="UP000282311"/>
    </source>
</evidence>
<evidence type="ECO:0000313" key="2">
    <source>
        <dbReference type="EMBL" id="RKN86743.1"/>
    </source>
</evidence>
<comment type="caution">
    <text evidence="2">The sequence shown here is derived from an EMBL/GenBank/DDBJ whole genome shotgun (WGS) entry which is preliminary data.</text>
</comment>
<dbReference type="InterPro" id="IPR032494">
    <property type="entry name" value="Phage_TTP_N"/>
</dbReference>
<evidence type="ECO:0000259" key="1">
    <source>
        <dbReference type="Pfam" id="PF16461"/>
    </source>
</evidence>
<feature type="domain" description="Lambda phage tail tube protein N-terminal" evidence="1">
    <location>
        <begin position="25"/>
        <end position="133"/>
    </location>
</feature>
<dbReference type="Proteomes" id="UP000282311">
    <property type="component" value="Unassembled WGS sequence"/>
</dbReference>
<accession>A0A3B0CMX2</accession>
<dbReference type="RefSeq" id="WP_120745450.1">
    <property type="nucleotide sequence ID" value="NZ_RBAH01000001.1"/>
</dbReference>
<organism evidence="2 3">
    <name type="scientific">Paenibacillus ginsengarvi</name>
    <dbReference type="NCBI Taxonomy" id="400777"/>
    <lineage>
        <taxon>Bacteria</taxon>
        <taxon>Bacillati</taxon>
        <taxon>Bacillota</taxon>
        <taxon>Bacilli</taxon>
        <taxon>Bacillales</taxon>
        <taxon>Paenibacillaceae</taxon>
        <taxon>Paenibacillus</taxon>
    </lineage>
</organism>